<dbReference type="OrthoDB" id="891726at2759"/>
<name>G4TUK0_SERID</name>
<dbReference type="Proteomes" id="UP000007148">
    <property type="component" value="Unassembled WGS sequence"/>
</dbReference>
<dbReference type="HOGENOM" id="CLU_062644_0_0_1"/>
<dbReference type="OMA" id="DAGYQHT"/>
<gene>
    <name evidence="2" type="ORF">PIIN_08980</name>
</gene>
<evidence type="ECO:0000313" key="3">
    <source>
        <dbReference type="Proteomes" id="UP000007148"/>
    </source>
</evidence>
<dbReference type="InParanoid" id="G4TUK0"/>
<dbReference type="eggNOG" id="ENOG502QURC">
    <property type="taxonomic scope" value="Eukaryota"/>
</dbReference>
<reference evidence="2 3" key="1">
    <citation type="journal article" date="2011" name="PLoS Pathog.">
        <title>Endophytic Life Strategies Decoded by Genome and Transcriptome Analyses of the Mutualistic Root Symbiont Piriformospora indica.</title>
        <authorList>
            <person name="Zuccaro A."/>
            <person name="Lahrmann U."/>
            <person name="Guldener U."/>
            <person name="Langen G."/>
            <person name="Pfiffi S."/>
            <person name="Biedenkopf D."/>
            <person name="Wong P."/>
            <person name="Samans B."/>
            <person name="Grimm C."/>
            <person name="Basiewicz M."/>
            <person name="Murat C."/>
            <person name="Martin F."/>
            <person name="Kogel K.H."/>
        </authorList>
    </citation>
    <scope>NUCLEOTIDE SEQUENCE [LARGE SCALE GENOMIC DNA]</scope>
    <source>
        <strain evidence="2 3">DSM 11827</strain>
    </source>
</reference>
<sequence length="250" mass="28054">MTATTSTALPPGVYVPTKDEKSHQEAIPAPTPAPSWPQTPKMRLSVEDMAHPGAVRFFKHIQDINTFLESCVIAIFELLFSPNTAPTNVRSVTLILREMDGIAYTTGSRLDNDHKEIHFSLRHIAAIDVERIGDDIKGVLQHELVHCFQCSGHGCPGGLIEGMADYVRLRRGFAPPYWKRSSEGKWDSGYERTGYFLDWLDTTYPVDGNGGCVRRLNESMKDVYDEHIWTKLTGHSVDSLWGKYAKTMQG</sequence>
<organism evidence="2 3">
    <name type="scientific">Serendipita indica (strain DSM 11827)</name>
    <name type="common">Root endophyte fungus</name>
    <name type="synonym">Piriformospora indica</name>
    <dbReference type="NCBI Taxonomy" id="1109443"/>
    <lineage>
        <taxon>Eukaryota</taxon>
        <taxon>Fungi</taxon>
        <taxon>Dikarya</taxon>
        <taxon>Basidiomycota</taxon>
        <taxon>Agaricomycotina</taxon>
        <taxon>Agaricomycetes</taxon>
        <taxon>Sebacinales</taxon>
        <taxon>Serendipitaceae</taxon>
        <taxon>Serendipita</taxon>
    </lineage>
</organism>
<dbReference type="EMBL" id="CAFZ01000383">
    <property type="protein sequence ID" value="CCA74993.1"/>
    <property type="molecule type" value="Genomic_DNA"/>
</dbReference>
<accession>G4TUK0</accession>
<dbReference type="AlphaFoldDB" id="G4TUK0"/>
<dbReference type="Pfam" id="PF04450">
    <property type="entry name" value="BSP"/>
    <property type="match status" value="1"/>
</dbReference>
<protein>
    <submittedName>
        <fullName evidence="2">Related to pathogenesis-related protein NtPRp27</fullName>
    </submittedName>
</protein>
<dbReference type="PANTHER" id="PTHR33321">
    <property type="match status" value="1"/>
</dbReference>
<proteinExistence type="predicted"/>
<evidence type="ECO:0000256" key="1">
    <source>
        <dbReference type="SAM" id="MobiDB-lite"/>
    </source>
</evidence>
<evidence type="ECO:0000313" key="2">
    <source>
        <dbReference type="EMBL" id="CCA74993.1"/>
    </source>
</evidence>
<dbReference type="InterPro" id="IPR007541">
    <property type="entry name" value="Uncharacterised_BSP"/>
</dbReference>
<dbReference type="STRING" id="1109443.G4TUK0"/>
<feature type="region of interest" description="Disordered" evidence="1">
    <location>
        <begin position="1"/>
        <end position="40"/>
    </location>
</feature>
<comment type="caution">
    <text evidence="2">The sequence shown here is derived from an EMBL/GenBank/DDBJ whole genome shotgun (WGS) entry which is preliminary data.</text>
</comment>
<keyword evidence="3" id="KW-1185">Reference proteome</keyword>
<dbReference type="PANTHER" id="PTHR33321:SF12">
    <property type="entry name" value="PLANT BASIC SECRETORY PROTEIN (BSP) FAMILY PROTEIN"/>
    <property type="match status" value="1"/>
</dbReference>